<reference evidence="2 3" key="1">
    <citation type="submission" date="2020-07" db="EMBL/GenBank/DDBJ databases">
        <title>Stappia sp., F7233, whole genome shotgun sequencing project.</title>
        <authorList>
            <person name="Jiang S."/>
            <person name="Liu Z.W."/>
            <person name="Du Z.J."/>
        </authorList>
    </citation>
    <scope>NUCLEOTIDE SEQUENCE [LARGE SCALE GENOMIC DNA]</scope>
    <source>
        <strain evidence="2 3">F7233</strain>
    </source>
</reference>
<dbReference type="Pfam" id="PF00565">
    <property type="entry name" value="SNase"/>
    <property type="match status" value="1"/>
</dbReference>
<organism evidence="2 3">
    <name type="scientific">Stappia albiluteola</name>
    <dbReference type="NCBI Taxonomy" id="2758565"/>
    <lineage>
        <taxon>Bacteria</taxon>
        <taxon>Pseudomonadati</taxon>
        <taxon>Pseudomonadota</taxon>
        <taxon>Alphaproteobacteria</taxon>
        <taxon>Hyphomicrobiales</taxon>
        <taxon>Stappiaceae</taxon>
        <taxon>Stappia</taxon>
    </lineage>
</organism>
<evidence type="ECO:0000313" key="3">
    <source>
        <dbReference type="Proteomes" id="UP000541109"/>
    </source>
</evidence>
<evidence type="ECO:0000259" key="1">
    <source>
        <dbReference type="Pfam" id="PF00565"/>
    </source>
</evidence>
<dbReference type="InterPro" id="IPR016071">
    <property type="entry name" value="Staphylococal_nuclease_OB-fold"/>
</dbReference>
<name>A0A839AGL0_9HYPH</name>
<sequence length="162" mass="16984">MTLLRELRAGVLFFALVLAAASLGTAALSLGLVGLAEIARAEALPRPAPAWPVCQGGDRAARGVTCVVDGDTFWLAGEKYRLACVDALELREPGGVAARNLTARLLALPGVRIVEAGKAGAYGRKLARVQTRAGDLGKVLVSAGLARKVDYANTRGFCRRGW</sequence>
<feature type="domain" description="TNase-like" evidence="1">
    <location>
        <begin position="81"/>
        <end position="151"/>
    </location>
</feature>
<proteinExistence type="predicted"/>
<dbReference type="RefSeq" id="WP_182166280.1">
    <property type="nucleotide sequence ID" value="NZ_JACFXV010000059.1"/>
</dbReference>
<dbReference type="AlphaFoldDB" id="A0A839AGL0"/>
<comment type="caution">
    <text evidence="2">The sequence shown here is derived from an EMBL/GenBank/DDBJ whole genome shotgun (WGS) entry which is preliminary data.</text>
</comment>
<gene>
    <name evidence="2" type="ORF">H2509_13945</name>
</gene>
<accession>A0A839AGL0</accession>
<evidence type="ECO:0000313" key="2">
    <source>
        <dbReference type="EMBL" id="MBA5778226.1"/>
    </source>
</evidence>
<dbReference type="EMBL" id="JACFXV010000059">
    <property type="protein sequence ID" value="MBA5778226.1"/>
    <property type="molecule type" value="Genomic_DNA"/>
</dbReference>
<keyword evidence="3" id="KW-1185">Reference proteome</keyword>
<dbReference type="Gene3D" id="2.40.50.90">
    <property type="match status" value="1"/>
</dbReference>
<dbReference type="Proteomes" id="UP000541109">
    <property type="component" value="Unassembled WGS sequence"/>
</dbReference>
<protein>
    <submittedName>
        <fullName evidence="2">Thermonuclease family protein</fullName>
    </submittedName>
</protein>
<dbReference type="InterPro" id="IPR035437">
    <property type="entry name" value="SNase_OB-fold_sf"/>
</dbReference>
<dbReference type="SUPFAM" id="SSF50199">
    <property type="entry name" value="Staphylococcal nuclease"/>
    <property type="match status" value="1"/>
</dbReference>